<dbReference type="EMBL" id="GEDV01007320">
    <property type="protein sequence ID" value="JAP81237.1"/>
    <property type="molecule type" value="Transcribed_RNA"/>
</dbReference>
<name>A0A131YQM3_RHIAP</name>
<proteinExistence type="predicted"/>
<protein>
    <submittedName>
        <fullName evidence="2">8 kDa Amblyomma family member</fullName>
    </submittedName>
</protein>
<reference evidence="2" key="1">
    <citation type="journal article" date="2016" name="Ticks Tick Borne Dis.">
        <title>De novo assembly and annotation of the salivary gland transcriptome of Rhipicephalus appendiculatus male and female ticks during blood feeding.</title>
        <authorList>
            <person name="de Castro M.H."/>
            <person name="de Klerk D."/>
            <person name="Pienaar R."/>
            <person name="Latif A.A."/>
            <person name="Rees D.J."/>
            <person name="Mans B.J."/>
        </authorList>
    </citation>
    <scope>NUCLEOTIDE SEQUENCE</scope>
    <source>
        <tissue evidence="2">Salivary glands</tissue>
    </source>
</reference>
<dbReference type="AlphaFoldDB" id="A0A131YQM3"/>
<feature type="transmembrane region" description="Helical" evidence="1">
    <location>
        <begin position="28"/>
        <end position="54"/>
    </location>
</feature>
<sequence>MNKGTHGFFPWPSYTRLTLFTSSAEASFGIGTAVMVLRKTTAAATFLLIIILMAKKSISYPPGISSNRREYCNQTCTIKDDDSRTPCPTGCFCQAKMGSDGFPLYGQGTCVKDTGHFAFF</sequence>
<evidence type="ECO:0000313" key="2">
    <source>
        <dbReference type="EMBL" id="JAP81237.1"/>
    </source>
</evidence>
<keyword evidence="1" id="KW-0812">Transmembrane</keyword>
<keyword evidence="1" id="KW-0472">Membrane</keyword>
<evidence type="ECO:0000256" key="1">
    <source>
        <dbReference type="SAM" id="Phobius"/>
    </source>
</evidence>
<accession>A0A131YQM3</accession>
<organism evidence="2">
    <name type="scientific">Rhipicephalus appendiculatus</name>
    <name type="common">Brown ear tick</name>
    <dbReference type="NCBI Taxonomy" id="34631"/>
    <lineage>
        <taxon>Eukaryota</taxon>
        <taxon>Metazoa</taxon>
        <taxon>Ecdysozoa</taxon>
        <taxon>Arthropoda</taxon>
        <taxon>Chelicerata</taxon>
        <taxon>Arachnida</taxon>
        <taxon>Acari</taxon>
        <taxon>Parasitiformes</taxon>
        <taxon>Ixodida</taxon>
        <taxon>Ixodoidea</taxon>
        <taxon>Ixodidae</taxon>
        <taxon>Rhipicephalinae</taxon>
        <taxon>Rhipicephalus</taxon>
        <taxon>Rhipicephalus</taxon>
    </lineage>
</organism>
<keyword evidence="1" id="KW-1133">Transmembrane helix</keyword>